<evidence type="ECO:0000259" key="4">
    <source>
        <dbReference type="Pfam" id="PF07859"/>
    </source>
</evidence>
<feature type="region of interest" description="Disordered" evidence="2">
    <location>
        <begin position="46"/>
        <end position="86"/>
    </location>
</feature>
<feature type="compositionally biased region" description="Pro residues" evidence="2">
    <location>
        <begin position="56"/>
        <end position="77"/>
    </location>
</feature>
<name>A0A255YDD5_9SPHN</name>
<evidence type="ECO:0000313" key="6">
    <source>
        <dbReference type="Proteomes" id="UP000216991"/>
    </source>
</evidence>
<dbReference type="GO" id="GO:0016787">
    <property type="term" value="F:hydrolase activity"/>
    <property type="evidence" value="ECO:0007669"/>
    <property type="project" value="UniProtKB-KW"/>
</dbReference>
<dbReference type="InterPro" id="IPR013094">
    <property type="entry name" value="AB_hydrolase_3"/>
</dbReference>
<evidence type="ECO:0000313" key="5">
    <source>
        <dbReference type="EMBL" id="OYQ27267.1"/>
    </source>
</evidence>
<feature type="chain" id="PRO_5013169090" description="Alpha/beta hydrolase fold-3 domain-containing protein" evidence="3">
    <location>
        <begin position="30"/>
        <end position="347"/>
    </location>
</feature>
<dbReference type="PANTHER" id="PTHR48081:SF8">
    <property type="entry name" value="ALPHA_BETA HYDROLASE FOLD-3 DOMAIN-CONTAINING PROTEIN-RELATED"/>
    <property type="match status" value="1"/>
</dbReference>
<dbReference type="Gene3D" id="3.40.50.1820">
    <property type="entry name" value="alpha/beta hydrolase"/>
    <property type="match status" value="1"/>
</dbReference>
<dbReference type="PROSITE" id="PS51318">
    <property type="entry name" value="TAT"/>
    <property type="match status" value="1"/>
</dbReference>
<gene>
    <name evidence="5" type="ORF">CHU93_10865</name>
</gene>
<feature type="signal peptide" evidence="3">
    <location>
        <begin position="1"/>
        <end position="29"/>
    </location>
</feature>
<comment type="caution">
    <text evidence="5">The sequence shown here is derived from an EMBL/GenBank/DDBJ whole genome shotgun (WGS) entry which is preliminary data.</text>
</comment>
<dbReference type="Pfam" id="PF07859">
    <property type="entry name" value="Abhydrolase_3"/>
    <property type="match status" value="1"/>
</dbReference>
<sequence length="347" mass="36378">MTGMPPGLSRRGFLAAVGTGLVSTTGAWAAAPDPLALVDPELRAAAEASARNAARPNPPANRQPPPNPVPLPPPAPQPVIRTVPGPPGAPDVRVMIIDGSQLHRGKPVYLFMHGGGFIGGRFDQNLQRLQVRARDSGCMLVSVEYRLAPATRFPGALEDNYAVLRWLHREADALGIDRARIAVGGDSAGGGHAAMLAIAARDRGEFPIAFQLLVYPMLDDRTGSGTPVPPHIGTYVWTVDANRNGWSALLGQPPGLPTVPPGSVPGRVEDLAGLPPAFIAVGGLDLFVEEDIAYARRLNAAGVPVELLVVPGAYHAFMNIVPGARVSRQFNAAIIAALRRGLGVTTP</sequence>
<accession>A0A255YDD5</accession>
<keyword evidence="3" id="KW-0732">Signal</keyword>
<proteinExistence type="predicted"/>
<reference evidence="5 6" key="1">
    <citation type="submission" date="2017-07" db="EMBL/GenBank/DDBJ databases">
        <title>Sandarakinorhabdus cyanobacteriorum sp. nov., a novel bacterium isolated from cyanobacterial aggregates in a eutrophic lake.</title>
        <authorList>
            <person name="Cai H."/>
        </authorList>
    </citation>
    <scope>NUCLEOTIDE SEQUENCE [LARGE SCALE GENOMIC DNA]</scope>
    <source>
        <strain evidence="5 6">TH057</strain>
    </source>
</reference>
<dbReference type="InterPro" id="IPR029058">
    <property type="entry name" value="AB_hydrolase_fold"/>
</dbReference>
<dbReference type="OrthoDB" id="9806180at2"/>
<dbReference type="Proteomes" id="UP000216991">
    <property type="component" value="Unassembled WGS sequence"/>
</dbReference>
<dbReference type="InterPro" id="IPR006311">
    <property type="entry name" value="TAT_signal"/>
</dbReference>
<dbReference type="PANTHER" id="PTHR48081">
    <property type="entry name" value="AB HYDROLASE SUPERFAMILY PROTEIN C4A8.06C"/>
    <property type="match status" value="1"/>
</dbReference>
<keyword evidence="1" id="KW-0378">Hydrolase</keyword>
<keyword evidence="6" id="KW-1185">Reference proteome</keyword>
<feature type="domain" description="Alpha/beta hydrolase fold-3" evidence="4">
    <location>
        <begin position="110"/>
        <end position="318"/>
    </location>
</feature>
<dbReference type="RefSeq" id="WP_094474093.1">
    <property type="nucleotide sequence ID" value="NZ_NOXT01000114.1"/>
</dbReference>
<dbReference type="SUPFAM" id="SSF53474">
    <property type="entry name" value="alpha/beta-Hydrolases"/>
    <property type="match status" value="1"/>
</dbReference>
<evidence type="ECO:0000256" key="3">
    <source>
        <dbReference type="SAM" id="SignalP"/>
    </source>
</evidence>
<organism evidence="5 6">
    <name type="scientific">Sandarakinorhabdus cyanobacteriorum</name>
    <dbReference type="NCBI Taxonomy" id="1981098"/>
    <lineage>
        <taxon>Bacteria</taxon>
        <taxon>Pseudomonadati</taxon>
        <taxon>Pseudomonadota</taxon>
        <taxon>Alphaproteobacteria</taxon>
        <taxon>Sphingomonadales</taxon>
        <taxon>Sphingosinicellaceae</taxon>
        <taxon>Sandarakinorhabdus</taxon>
    </lineage>
</organism>
<evidence type="ECO:0000256" key="2">
    <source>
        <dbReference type="SAM" id="MobiDB-lite"/>
    </source>
</evidence>
<dbReference type="InterPro" id="IPR050300">
    <property type="entry name" value="GDXG_lipolytic_enzyme"/>
</dbReference>
<dbReference type="EMBL" id="NOXT01000114">
    <property type="protein sequence ID" value="OYQ27267.1"/>
    <property type="molecule type" value="Genomic_DNA"/>
</dbReference>
<protein>
    <recommendedName>
        <fullName evidence="4">Alpha/beta hydrolase fold-3 domain-containing protein</fullName>
    </recommendedName>
</protein>
<evidence type="ECO:0000256" key="1">
    <source>
        <dbReference type="ARBA" id="ARBA00022801"/>
    </source>
</evidence>
<feature type="compositionally biased region" description="Low complexity" evidence="2">
    <location>
        <begin position="46"/>
        <end position="55"/>
    </location>
</feature>
<dbReference type="AlphaFoldDB" id="A0A255YDD5"/>